<reference evidence="1" key="1">
    <citation type="submission" date="2019-05" db="EMBL/GenBank/DDBJ databases">
        <title>Annotation for the trematode Paragonimus heterotremus.</title>
        <authorList>
            <person name="Choi Y.-J."/>
        </authorList>
    </citation>
    <scope>NUCLEOTIDE SEQUENCE</scope>
    <source>
        <strain evidence="1">LC</strain>
    </source>
</reference>
<organism evidence="1 2">
    <name type="scientific">Paragonimus heterotremus</name>
    <dbReference type="NCBI Taxonomy" id="100268"/>
    <lineage>
        <taxon>Eukaryota</taxon>
        <taxon>Metazoa</taxon>
        <taxon>Spiralia</taxon>
        <taxon>Lophotrochozoa</taxon>
        <taxon>Platyhelminthes</taxon>
        <taxon>Trematoda</taxon>
        <taxon>Digenea</taxon>
        <taxon>Plagiorchiida</taxon>
        <taxon>Troglotremata</taxon>
        <taxon>Troglotrematidae</taxon>
        <taxon>Paragonimus</taxon>
    </lineage>
</organism>
<comment type="caution">
    <text evidence="1">The sequence shown here is derived from an EMBL/GenBank/DDBJ whole genome shotgun (WGS) entry which is preliminary data.</text>
</comment>
<dbReference type="Proteomes" id="UP000748531">
    <property type="component" value="Unassembled WGS sequence"/>
</dbReference>
<name>A0A8J4WKQ3_9TREM</name>
<dbReference type="AlphaFoldDB" id="A0A8J4WKQ3"/>
<evidence type="ECO:0000313" key="1">
    <source>
        <dbReference type="EMBL" id="KAF5405546.1"/>
    </source>
</evidence>
<protein>
    <submittedName>
        <fullName evidence="1">Uncharacterized protein</fullName>
    </submittedName>
</protein>
<proteinExistence type="predicted"/>
<sequence>MNVIRQRNADACHMWSCIKLPRPQPRRLEDTSSKTFDRRNAWIFRKVELEAIQKEIQRLRKQRSHVRQFIQCPFSTANYVRRQGRLVRNEEKDALCRVPVKTHSKQLCNCTGCCRNSQCCPKIPQGRGIFARRTHVLAGASA</sequence>
<accession>A0A8J4WKQ3</accession>
<dbReference type="EMBL" id="LUCH01000289">
    <property type="protein sequence ID" value="KAF5405546.1"/>
    <property type="molecule type" value="Genomic_DNA"/>
</dbReference>
<evidence type="ECO:0000313" key="2">
    <source>
        <dbReference type="Proteomes" id="UP000748531"/>
    </source>
</evidence>
<dbReference type="OrthoDB" id="6247054at2759"/>
<keyword evidence="2" id="KW-1185">Reference proteome</keyword>
<gene>
    <name evidence="1" type="ORF">PHET_01002</name>
</gene>